<dbReference type="EMBL" id="CP010312">
    <property type="protein sequence ID" value="AJF08306.1"/>
    <property type="molecule type" value="Genomic_DNA"/>
</dbReference>
<geneLocation type="plasmid" evidence="1 2">
    <name>pGSUB1</name>
</geneLocation>
<dbReference type="KEGG" id="gsb:GSUB_17700"/>
<name>A0A0B5FXJ1_9BACT</name>
<evidence type="ECO:0000313" key="1">
    <source>
        <dbReference type="EMBL" id="AJF08306.1"/>
    </source>
</evidence>
<keyword evidence="1" id="KW-0614">Plasmid</keyword>
<gene>
    <name evidence="1" type="ORF">GSUB_17700</name>
</gene>
<keyword evidence="2" id="KW-1185">Reference proteome</keyword>
<reference evidence="1 2" key="1">
    <citation type="journal article" date="2015" name="Genome Announc.">
        <title>Genomes of Geoalkalibacter ferrihydriticus Z-0531T and Geoalkalibacter subterraneus Red1T, Two Haloalkaliphilic Metal-Reducing Deltaproteobacteria.</title>
        <authorList>
            <person name="Badalamenti J.P."/>
            <person name="Krajmalnik-Brown R."/>
            <person name="Torres C.I."/>
            <person name="Bond D.R."/>
        </authorList>
    </citation>
    <scope>NUCLEOTIDE SEQUENCE [LARGE SCALE GENOMIC DNA]</scope>
    <source>
        <strain evidence="1 2">Red1</strain>
        <plasmid evidence="2">Plasmid pGSUB1</plasmid>
    </source>
</reference>
<dbReference type="HOGENOM" id="CLU_2436622_0_0_7"/>
<dbReference type="AlphaFoldDB" id="A0A0B5FXJ1"/>
<accession>A0A0B5FXJ1</accession>
<sequence length="90" mass="10233">MAQRLEPGLWKKFFTVFFARQRWIEARKNFEYSMADVTPTRERVKTPETGSEKTKMPISVPAAGLICHQADDSAAGLFARTNSREMGSHL</sequence>
<protein>
    <submittedName>
        <fullName evidence="1">Uncharacterized protein</fullName>
    </submittedName>
</protein>
<proteinExistence type="predicted"/>
<evidence type="ECO:0000313" key="2">
    <source>
        <dbReference type="Proteomes" id="UP000035036"/>
    </source>
</evidence>
<organism evidence="1 2">
    <name type="scientific">Geoalkalibacter subterraneus</name>
    <dbReference type="NCBI Taxonomy" id="483547"/>
    <lineage>
        <taxon>Bacteria</taxon>
        <taxon>Pseudomonadati</taxon>
        <taxon>Thermodesulfobacteriota</taxon>
        <taxon>Desulfuromonadia</taxon>
        <taxon>Desulfuromonadales</taxon>
        <taxon>Geoalkalibacteraceae</taxon>
        <taxon>Geoalkalibacter</taxon>
    </lineage>
</organism>
<dbReference type="Proteomes" id="UP000035036">
    <property type="component" value="Plasmid pGSUB1"/>
</dbReference>